<keyword evidence="2" id="KW-1185">Reference proteome</keyword>
<sequence>MAAASVGIPILRQFDIYMPFEFIEKCVQLSCVGHGICWSGSVRDMTAGQLFQNHKNSKMENSGFEQWRLDNSSENVQLAHVQTCINPENMLLISFSKVQLQVLEGRCGFWLSNVQKDESSCAMSVYPINECSGVPDTDSYGVSTAATSLLLEVAKDGSTVHYFIQHDNTNDKGNQMDNNQQVIEDIASLLLVAEEASSKESLPMTSEQAQAVNEMQSKNAVVHFIPANVEDVNSSTVEVDT</sequence>
<accession>A0A812BEF0</accession>
<comment type="caution">
    <text evidence="1">The sequence shown here is derived from an EMBL/GenBank/DDBJ whole genome shotgun (WGS) entry which is preliminary data.</text>
</comment>
<gene>
    <name evidence="1" type="ORF">SPHA_15946</name>
</gene>
<dbReference type="OrthoDB" id="6066510at2759"/>
<dbReference type="AlphaFoldDB" id="A0A812BEF0"/>
<dbReference type="EMBL" id="CAHIKZ030000557">
    <property type="protein sequence ID" value="CAE1226264.1"/>
    <property type="molecule type" value="Genomic_DNA"/>
</dbReference>
<protein>
    <submittedName>
        <fullName evidence="1">Uncharacterized protein</fullName>
    </submittedName>
</protein>
<name>A0A812BEF0_ACAPH</name>
<organism evidence="1 2">
    <name type="scientific">Acanthosepion pharaonis</name>
    <name type="common">Pharaoh cuttlefish</name>
    <name type="synonym">Sepia pharaonis</name>
    <dbReference type="NCBI Taxonomy" id="158019"/>
    <lineage>
        <taxon>Eukaryota</taxon>
        <taxon>Metazoa</taxon>
        <taxon>Spiralia</taxon>
        <taxon>Lophotrochozoa</taxon>
        <taxon>Mollusca</taxon>
        <taxon>Cephalopoda</taxon>
        <taxon>Coleoidea</taxon>
        <taxon>Decapodiformes</taxon>
        <taxon>Sepiida</taxon>
        <taxon>Sepiina</taxon>
        <taxon>Sepiidae</taxon>
        <taxon>Acanthosepion</taxon>
    </lineage>
</organism>
<proteinExistence type="predicted"/>
<dbReference type="Proteomes" id="UP000597762">
    <property type="component" value="Unassembled WGS sequence"/>
</dbReference>
<reference evidence="1" key="1">
    <citation type="submission" date="2021-01" db="EMBL/GenBank/DDBJ databases">
        <authorList>
            <person name="Li R."/>
            <person name="Bekaert M."/>
        </authorList>
    </citation>
    <scope>NUCLEOTIDE SEQUENCE</scope>
    <source>
        <strain evidence="1">Farmed</strain>
    </source>
</reference>
<evidence type="ECO:0000313" key="2">
    <source>
        <dbReference type="Proteomes" id="UP000597762"/>
    </source>
</evidence>
<evidence type="ECO:0000313" key="1">
    <source>
        <dbReference type="EMBL" id="CAE1226264.1"/>
    </source>
</evidence>